<sequence>MKGSTHFAIGVIIGGAAAAVYPFSLTNAAMYMSVAGFSALAADLDGPSLLSSGLGKVSKLLRELGLWIGILMLASIGYFYFTEGNVYPELTSIAVMIAILGMVTKEGVVRNALVSVIGIGFLYTGLQSGLNWLMGFGLFVAWVPWLKHRGMSHTIWAVILWGAIGAGLENHLRIEGIMMVATAGYASHLLADTLTPSGIKWFYPLYKKSIKLN</sequence>
<feature type="transmembrane region" description="Helical" evidence="1">
    <location>
        <begin position="64"/>
        <end position="81"/>
    </location>
</feature>
<comment type="caution">
    <text evidence="2">The sequence shown here is derived from an EMBL/GenBank/DDBJ whole genome shotgun (WGS) entry which is preliminary data.</text>
</comment>
<reference evidence="2" key="2">
    <citation type="submission" date="2020-09" db="EMBL/GenBank/DDBJ databases">
        <authorList>
            <person name="Sun Q."/>
            <person name="Zhou Y."/>
        </authorList>
    </citation>
    <scope>NUCLEOTIDE SEQUENCE</scope>
    <source>
        <strain evidence="2">CGMCC 1.12987</strain>
    </source>
</reference>
<reference evidence="2" key="1">
    <citation type="journal article" date="2014" name="Int. J. Syst. Evol. Microbiol.">
        <title>Complete genome sequence of Corynebacterium casei LMG S-19264T (=DSM 44701T), isolated from a smear-ripened cheese.</title>
        <authorList>
            <consortium name="US DOE Joint Genome Institute (JGI-PGF)"/>
            <person name="Walter F."/>
            <person name="Albersmeier A."/>
            <person name="Kalinowski J."/>
            <person name="Ruckert C."/>
        </authorList>
    </citation>
    <scope>NUCLEOTIDE SEQUENCE</scope>
    <source>
        <strain evidence="2">CGMCC 1.12987</strain>
    </source>
</reference>
<dbReference type="Pfam" id="PF04307">
    <property type="entry name" value="YdjM"/>
    <property type="match status" value="1"/>
</dbReference>
<dbReference type="EMBL" id="BMGR01000002">
    <property type="protein sequence ID" value="GGF92812.1"/>
    <property type="molecule type" value="Genomic_DNA"/>
</dbReference>
<feature type="transmembrane region" description="Helical" evidence="1">
    <location>
        <begin position="151"/>
        <end position="168"/>
    </location>
</feature>
<accession>A0A917CNU7</accession>
<evidence type="ECO:0000256" key="1">
    <source>
        <dbReference type="SAM" id="Phobius"/>
    </source>
</evidence>
<keyword evidence="3" id="KW-1185">Reference proteome</keyword>
<name>A0A917CNU7_9BACL</name>
<keyword evidence="1" id="KW-0472">Membrane</keyword>
<organism evidence="2 3">
    <name type="scientific">Paenibacillus abyssi</name>
    <dbReference type="NCBI Taxonomy" id="1340531"/>
    <lineage>
        <taxon>Bacteria</taxon>
        <taxon>Bacillati</taxon>
        <taxon>Bacillota</taxon>
        <taxon>Bacilli</taxon>
        <taxon>Bacillales</taxon>
        <taxon>Paenibacillaceae</taxon>
        <taxon>Paenibacillus</taxon>
    </lineage>
</organism>
<evidence type="ECO:0008006" key="4">
    <source>
        <dbReference type="Google" id="ProtNLM"/>
    </source>
</evidence>
<keyword evidence="1" id="KW-0812">Transmembrane</keyword>
<protein>
    <recommendedName>
        <fullName evidence="4">Metal-dependent hydrolase</fullName>
    </recommendedName>
</protein>
<gene>
    <name evidence="2" type="ORF">GCM10010916_07720</name>
</gene>
<evidence type="ECO:0000313" key="3">
    <source>
        <dbReference type="Proteomes" id="UP000644756"/>
    </source>
</evidence>
<dbReference type="InterPro" id="IPR007404">
    <property type="entry name" value="YdjM-like"/>
</dbReference>
<dbReference type="AlphaFoldDB" id="A0A917CNU7"/>
<keyword evidence="1" id="KW-1133">Transmembrane helix</keyword>
<evidence type="ECO:0000313" key="2">
    <source>
        <dbReference type="EMBL" id="GGF92812.1"/>
    </source>
</evidence>
<dbReference type="Proteomes" id="UP000644756">
    <property type="component" value="Unassembled WGS sequence"/>
</dbReference>
<dbReference type="RefSeq" id="WP_188529182.1">
    <property type="nucleotide sequence ID" value="NZ_BMGR01000002.1"/>
</dbReference>
<feature type="transmembrane region" description="Helical" evidence="1">
    <location>
        <begin position="116"/>
        <end position="145"/>
    </location>
</feature>
<proteinExistence type="predicted"/>